<dbReference type="InterPro" id="IPR031338">
    <property type="entry name" value="KDPG/KHG_AS_2"/>
</dbReference>
<dbReference type="GO" id="GO:0016829">
    <property type="term" value="F:lyase activity"/>
    <property type="evidence" value="ECO:0007669"/>
    <property type="project" value="UniProtKB-KW"/>
</dbReference>
<reference evidence="6 7" key="1">
    <citation type="submission" date="2020-04" db="EMBL/GenBank/DDBJ databases">
        <title>Description of novel Gluconacetobacter.</title>
        <authorList>
            <person name="Sombolestani A."/>
        </authorList>
    </citation>
    <scope>NUCLEOTIDE SEQUENCE [LARGE SCALE GENOMIC DNA]</scope>
    <source>
        <strain evidence="6 7">LMG 7603</strain>
    </source>
</reference>
<dbReference type="CDD" id="cd00452">
    <property type="entry name" value="KDPG_aldolase"/>
    <property type="match status" value="1"/>
</dbReference>
<organism evidence="6 7">
    <name type="scientific">Gluconacetobacter diazotrophicus</name>
    <name type="common">Acetobacter diazotrophicus</name>
    <dbReference type="NCBI Taxonomy" id="33996"/>
    <lineage>
        <taxon>Bacteria</taxon>
        <taxon>Pseudomonadati</taxon>
        <taxon>Pseudomonadota</taxon>
        <taxon>Alphaproteobacteria</taxon>
        <taxon>Acetobacterales</taxon>
        <taxon>Acetobacteraceae</taxon>
        <taxon>Gluconacetobacter</taxon>
    </lineage>
</organism>
<dbReference type="NCBIfam" id="NF006600">
    <property type="entry name" value="PRK09140.1"/>
    <property type="match status" value="1"/>
</dbReference>
<dbReference type="Proteomes" id="UP000550787">
    <property type="component" value="Unassembled WGS sequence"/>
</dbReference>
<gene>
    <name evidence="6" type="ORF">HLH33_00975</name>
</gene>
<dbReference type="SUPFAM" id="SSF51569">
    <property type="entry name" value="Aldolase"/>
    <property type="match status" value="1"/>
</dbReference>
<dbReference type="RefSeq" id="WP_012553101.1">
    <property type="nucleotide sequence ID" value="NZ_JABEQG010000001.1"/>
</dbReference>
<comment type="pathway">
    <text evidence="1">Carbohydrate acid metabolism.</text>
</comment>
<evidence type="ECO:0000256" key="3">
    <source>
        <dbReference type="ARBA" id="ARBA00011233"/>
    </source>
</evidence>
<accession>A0A7W4I3B5</accession>
<dbReference type="EMBL" id="JABEQG010000001">
    <property type="protein sequence ID" value="MBB2154893.1"/>
    <property type="molecule type" value="Genomic_DNA"/>
</dbReference>
<keyword evidence="4" id="KW-0456">Lyase</keyword>
<dbReference type="InterPro" id="IPR000887">
    <property type="entry name" value="Aldlse_KDPG_KHG"/>
</dbReference>
<evidence type="ECO:0000256" key="4">
    <source>
        <dbReference type="ARBA" id="ARBA00023239"/>
    </source>
</evidence>
<proteinExistence type="inferred from homology"/>
<dbReference type="PANTHER" id="PTHR30246:SF1">
    <property type="entry name" value="2-DEHYDRO-3-DEOXY-6-PHOSPHOGALACTONATE ALDOLASE-RELATED"/>
    <property type="match status" value="1"/>
</dbReference>
<sequence>MMTFDRALDVCPLVAILRGIRPDEVLDIGQALVEAGFAIIEVPMNSPEPLRSIRLLQDRFGDAALIGAGTVLSAEMVGQVADAGGRLIVMPHADVAVIGAARAAGMACTPGVATPTEGFAALAAGAAALKLFPAEQIGPGALKAWRSVFPAGTRFIPVGGITPDTMDPWVTAGAAGFGLGSALYRAGRSAGEVGATARLFIAGLEKAGLEKSRLEKQERKRT</sequence>
<comment type="caution">
    <text evidence="6">The sequence shown here is derived from an EMBL/GenBank/DDBJ whole genome shotgun (WGS) entry which is preliminary data.</text>
</comment>
<dbReference type="Pfam" id="PF01081">
    <property type="entry name" value="Aldolase"/>
    <property type="match status" value="1"/>
</dbReference>
<name>A0A7W4I3B5_GLUDI</name>
<evidence type="ECO:0000313" key="6">
    <source>
        <dbReference type="EMBL" id="MBB2154893.1"/>
    </source>
</evidence>
<keyword evidence="5" id="KW-0119">Carbohydrate metabolism</keyword>
<dbReference type="PANTHER" id="PTHR30246">
    <property type="entry name" value="2-KETO-3-DEOXY-6-PHOSPHOGLUCONATE ALDOLASE"/>
    <property type="match status" value="1"/>
</dbReference>
<dbReference type="PROSITE" id="PS00160">
    <property type="entry name" value="ALDOLASE_KDPG_KHG_2"/>
    <property type="match status" value="1"/>
</dbReference>
<evidence type="ECO:0000256" key="5">
    <source>
        <dbReference type="ARBA" id="ARBA00023277"/>
    </source>
</evidence>
<dbReference type="AlphaFoldDB" id="A0A7W4I3B5"/>
<protein>
    <submittedName>
        <fullName evidence="6">2-dehydro-3-deoxy-6-phosphogalactonate aldolase</fullName>
    </submittedName>
</protein>
<evidence type="ECO:0000313" key="7">
    <source>
        <dbReference type="Proteomes" id="UP000550787"/>
    </source>
</evidence>
<dbReference type="Gene3D" id="3.20.20.70">
    <property type="entry name" value="Aldolase class I"/>
    <property type="match status" value="1"/>
</dbReference>
<comment type="subunit">
    <text evidence="3">Homotrimer.</text>
</comment>
<comment type="similarity">
    <text evidence="2">Belongs to the KHG/KDPG aldolase family.</text>
</comment>
<dbReference type="InterPro" id="IPR013785">
    <property type="entry name" value="Aldolase_TIM"/>
</dbReference>
<evidence type="ECO:0000256" key="2">
    <source>
        <dbReference type="ARBA" id="ARBA00006906"/>
    </source>
</evidence>
<evidence type="ECO:0000256" key="1">
    <source>
        <dbReference type="ARBA" id="ARBA00004761"/>
    </source>
</evidence>